<comment type="subcellular location">
    <subcellularLocation>
        <location evidence="3">Nucleus</location>
    </subcellularLocation>
</comment>
<keyword evidence="3" id="KW-0747">Spliceosome</keyword>
<dbReference type="PANTHER" id="PTHR12096">
    <property type="entry name" value="NUCLEAR PROTEIN SKIP-RELATED"/>
    <property type="match status" value="1"/>
</dbReference>
<proteinExistence type="inferred from homology"/>
<dbReference type="GO" id="GO:0000398">
    <property type="term" value="P:mRNA splicing, via spliceosome"/>
    <property type="evidence" value="ECO:0007669"/>
    <property type="project" value="InterPro"/>
</dbReference>
<comment type="function">
    <text evidence="3">Involved in pre-mRNA splicing.</text>
</comment>
<protein>
    <recommendedName>
        <fullName evidence="2 3">Pre-mRNA-processing protein 45</fullName>
    </recommendedName>
</protein>
<dbReference type="STRING" id="1754192.A0A1Y1X7Q9"/>
<feature type="domain" description="SKI-interacting protein SKIP SNW" evidence="5">
    <location>
        <begin position="168"/>
        <end position="321"/>
    </location>
</feature>
<accession>A0A1Y1X7Q9</accession>
<evidence type="ECO:0000256" key="4">
    <source>
        <dbReference type="SAM" id="MobiDB-lite"/>
    </source>
</evidence>
<feature type="region of interest" description="Disordered" evidence="4">
    <location>
        <begin position="501"/>
        <end position="563"/>
    </location>
</feature>
<name>A0A1Y1X7Q9_9FUNG</name>
<keyword evidence="3" id="KW-0539">Nucleus</keyword>
<feature type="region of interest" description="Disordered" evidence="4">
    <location>
        <begin position="318"/>
        <end position="421"/>
    </location>
</feature>
<reference evidence="6 7" key="1">
    <citation type="submission" date="2016-08" db="EMBL/GenBank/DDBJ databases">
        <title>A Parts List for Fungal Cellulosomes Revealed by Comparative Genomics.</title>
        <authorList>
            <consortium name="DOE Joint Genome Institute"/>
            <person name="Haitjema C.H."/>
            <person name="Gilmore S.P."/>
            <person name="Henske J.K."/>
            <person name="Solomon K.V."/>
            <person name="De Groot R."/>
            <person name="Kuo A."/>
            <person name="Mondo S.J."/>
            <person name="Salamov A.A."/>
            <person name="Labutti K."/>
            <person name="Zhao Z."/>
            <person name="Chiniquy J."/>
            <person name="Barry K."/>
            <person name="Brewer H.M."/>
            <person name="Purvine S.O."/>
            <person name="Wright A.T."/>
            <person name="Boxma B."/>
            <person name="Van Alen T."/>
            <person name="Hackstein J.H."/>
            <person name="Baker S.E."/>
            <person name="Grigoriev I.V."/>
            <person name="O'Malley M.A."/>
        </authorList>
    </citation>
    <scope>NUCLEOTIDE SEQUENCE [LARGE SCALE GENOMIC DNA]</scope>
    <source>
        <strain evidence="6 7">S4</strain>
    </source>
</reference>
<dbReference type="EMBL" id="MCFG01000112">
    <property type="protein sequence ID" value="ORX81748.1"/>
    <property type="molecule type" value="Genomic_DNA"/>
</dbReference>
<feature type="region of interest" description="Disordered" evidence="4">
    <location>
        <begin position="192"/>
        <end position="220"/>
    </location>
</feature>
<feature type="compositionally biased region" description="Basic and acidic residues" evidence="4">
    <location>
        <begin position="374"/>
        <end position="421"/>
    </location>
</feature>
<evidence type="ECO:0000313" key="6">
    <source>
        <dbReference type="EMBL" id="ORX81748.1"/>
    </source>
</evidence>
<comment type="similarity">
    <text evidence="1 3">Belongs to the SNW family.</text>
</comment>
<feature type="compositionally biased region" description="Basic and acidic residues" evidence="4">
    <location>
        <begin position="318"/>
        <end position="334"/>
    </location>
</feature>
<gene>
    <name evidence="6" type="ORF">BCR32DRAFT_268122</name>
</gene>
<organism evidence="6 7">
    <name type="scientific">Anaeromyces robustus</name>
    <dbReference type="NCBI Taxonomy" id="1754192"/>
    <lineage>
        <taxon>Eukaryota</taxon>
        <taxon>Fungi</taxon>
        <taxon>Fungi incertae sedis</taxon>
        <taxon>Chytridiomycota</taxon>
        <taxon>Chytridiomycota incertae sedis</taxon>
        <taxon>Neocallimastigomycetes</taxon>
        <taxon>Neocallimastigales</taxon>
        <taxon>Neocallimastigaceae</taxon>
        <taxon>Anaeromyces</taxon>
    </lineage>
</organism>
<dbReference type="InterPro" id="IPR004015">
    <property type="entry name" value="SKI-int_prot_SKIP_SNW-dom"/>
</dbReference>
<dbReference type="Pfam" id="PF02731">
    <property type="entry name" value="SKIP_SNW"/>
    <property type="match status" value="1"/>
</dbReference>
<feature type="compositionally biased region" description="Low complexity" evidence="4">
    <location>
        <begin position="342"/>
        <end position="353"/>
    </location>
</feature>
<reference evidence="6 7" key="2">
    <citation type="submission" date="2016-08" db="EMBL/GenBank/DDBJ databases">
        <title>Pervasive Adenine N6-methylation of Active Genes in Fungi.</title>
        <authorList>
            <consortium name="DOE Joint Genome Institute"/>
            <person name="Mondo S.J."/>
            <person name="Dannebaum R.O."/>
            <person name="Kuo R.C."/>
            <person name="Labutti K."/>
            <person name="Haridas S."/>
            <person name="Kuo A."/>
            <person name="Salamov A."/>
            <person name="Ahrendt S.R."/>
            <person name="Lipzen A."/>
            <person name="Sullivan W."/>
            <person name="Andreopoulos W.B."/>
            <person name="Clum A."/>
            <person name="Lindquist E."/>
            <person name="Daum C."/>
            <person name="Ramamoorthy G.K."/>
            <person name="Gryganskyi A."/>
            <person name="Culley D."/>
            <person name="Magnuson J.K."/>
            <person name="James T.Y."/>
            <person name="O'Malley M.A."/>
            <person name="Stajich J.E."/>
            <person name="Spatafora J.W."/>
            <person name="Visel A."/>
            <person name="Grigoriev I.V."/>
        </authorList>
    </citation>
    <scope>NUCLEOTIDE SEQUENCE [LARGE SCALE GENOMIC DNA]</scope>
    <source>
        <strain evidence="6 7">S4</strain>
    </source>
</reference>
<keyword evidence="3" id="KW-0507">mRNA processing</keyword>
<dbReference type="GO" id="GO:0005681">
    <property type="term" value="C:spliceosomal complex"/>
    <property type="evidence" value="ECO:0007669"/>
    <property type="project" value="UniProtKB-UniRule"/>
</dbReference>
<feature type="compositionally biased region" description="Basic and acidic residues" evidence="4">
    <location>
        <begin position="537"/>
        <end position="557"/>
    </location>
</feature>
<evidence type="ECO:0000256" key="2">
    <source>
        <dbReference type="ARBA" id="ARBA00022160"/>
    </source>
</evidence>
<feature type="compositionally biased region" description="Basic and acidic residues" evidence="4">
    <location>
        <begin position="354"/>
        <end position="366"/>
    </location>
</feature>
<dbReference type="InterPro" id="IPR017862">
    <property type="entry name" value="SKI-int_prot_SKIP"/>
</dbReference>
<keyword evidence="3" id="KW-0508">mRNA splicing</keyword>
<comment type="caution">
    <text evidence="6">The sequence shown here is derived from an EMBL/GenBank/DDBJ whole genome shotgun (WGS) entry which is preliminary data.</text>
</comment>
<dbReference type="Proteomes" id="UP000193944">
    <property type="component" value="Unassembled WGS sequence"/>
</dbReference>
<evidence type="ECO:0000256" key="3">
    <source>
        <dbReference type="RuleBase" id="RU367140"/>
    </source>
</evidence>
<sequence length="563" mass="64454">MSLASFLPKPRNQQLKTDSIFDSKSIISNDVVGPPSYRHRKGFIPKTVEDFGNGGAFPEIHIVQYPLDMGRKKSIRTSTKTLPLQVDKDGKIRYDAILKQGHSNNRIIHSQLKDIVPMEKNEFNVRPSEEDIKKTAEKTQAALQAILEGRSKSSQGVQNKDKKNGPSFVKYTPASKSTVGSRIIRMVEAPVDPMEPPKFKHKKMPRGPPSPPAPVLHSPPRKVSAEEQSNWVIPPCISNWKNAKGYTIPLDKRLAADGRGIQDIQINPKFASFSEALSIADRHAREEVRLRANMQAKLAAKEKKEKEERLRMLAQRAREERAGLIHNEEKRNERDDSDTDSGTESSSSESSRSSFERSHKDHDYKSSRHREHREHREENESERKAKERDNLRRERQKQREREMRLSHMGQETKSKVMRKLGDRDISEKIALGLAQPTTSRESMYDQRLFNRSEGLSSGFGSEDSYNIYDKPLFAERSSNSIYRPKKIVSDDNYDIEAIEKIVSNKTGGEGSRGFKGTDGTSQRSGPVQFEKEEDPYELEKFLKNKRNHENNNDERGSEKRRRH</sequence>
<evidence type="ECO:0000256" key="1">
    <source>
        <dbReference type="ARBA" id="ARBA00010197"/>
    </source>
</evidence>
<keyword evidence="7" id="KW-1185">Reference proteome</keyword>
<dbReference type="OrthoDB" id="666364at2759"/>
<comment type="subunit">
    <text evidence="3">Associated with the spliceosome.</text>
</comment>
<evidence type="ECO:0000259" key="5">
    <source>
        <dbReference type="Pfam" id="PF02731"/>
    </source>
</evidence>
<dbReference type="AlphaFoldDB" id="A0A1Y1X7Q9"/>
<feature type="region of interest" description="Disordered" evidence="4">
    <location>
        <begin position="148"/>
        <end position="172"/>
    </location>
</feature>
<evidence type="ECO:0000313" key="7">
    <source>
        <dbReference type="Proteomes" id="UP000193944"/>
    </source>
</evidence>